<dbReference type="EC" id="6.5.1.1" evidence="14"/>
<organism evidence="14">
    <name type="scientific">Caldiarchaeum subterraneum</name>
    <dbReference type="NCBI Taxonomy" id="311458"/>
    <lineage>
        <taxon>Archaea</taxon>
        <taxon>Nitrososphaerota</taxon>
        <taxon>Candidatus Caldarchaeales</taxon>
        <taxon>Candidatus Caldarchaeaceae</taxon>
        <taxon>Candidatus Caldarchaeum</taxon>
    </lineage>
</organism>
<evidence type="ECO:0000256" key="8">
    <source>
        <dbReference type="ARBA" id="ARBA00022842"/>
    </source>
</evidence>
<sequence length="361" mass="41099">MLGDLGELVKKALEKTLDSVSLTIFHPIKPMLAEYAYTVEEIISKTRLPVYIEPKIDGVRLQVHKKDDEIRVFTRGLKDITRSVPDVVETGKTSVKGETVILDGEAFSVDDKGRPTPFQETMRRIGREKQTEDILKQLKLVIKFFDIIYVNGEDSWSMPLAYRRRKLETIVEPSAVNPVVVAETAQTIIEKLHEWTSMGHEGLMAKSPNSPYVPGRRGGFWFKMKPAKTLDVVVIAAEWGHGRRQGWLSNYHLAVIDETTGQFVPVGKTFKGLTDAEFKKMTEELLKIKTKEFDWGVTVEPKVVLEIEYNEVQKSPRYSSGYALRFARVKNIRFDKSPSEVDTLETVRKAYDQSIDTRTSS</sequence>
<evidence type="ECO:0000313" key="14">
    <source>
        <dbReference type="EMBL" id="HHR40212.1"/>
    </source>
</evidence>
<dbReference type="PANTHER" id="PTHR45674">
    <property type="entry name" value="DNA LIGASE 1/3 FAMILY MEMBER"/>
    <property type="match status" value="1"/>
</dbReference>
<dbReference type="InterPro" id="IPR012310">
    <property type="entry name" value="DNA_ligase_ATP-dep_cent"/>
</dbReference>
<evidence type="ECO:0000256" key="4">
    <source>
        <dbReference type="ARBA" id="ARBA00022723"/>
    </source>
</evidence>
<comment type="similarity">
    <text evidence="12">Belongs to the ATP-dependent DNA ligase family.</text>
</comment>
<keyword evidence="2" id="KW-0132">Cell division</keyword>
<dbReference type="PANTHER" id="PTHR45674:SF7">
    <property type="entry name" value="DNA LIGASE"/>
    <property type="match status" value="1"/>
</dbReference>
<dbReference type="Pfam" id="PF04679">
    <property type="entry name" value="DNA_ligase_A_C"/>
    <property type="match status" value="1"/>
</dbReference>
<keyword evidence="4" id="KW-0479">Metal-binding</keyword>
<keyword evidence="9" id="KW-0233">DNA recombination</keyword>
<dbReference type="Gene3D" id="3.30.470.30">
    <property type="entry name" value="DNA ligase/mRNA capping enzyme"/>
    <property type="match status" value="1"/>
</dbReference>
<dbReference type="GO" id="GO:0006310">
    <property type="term" value="P:DNA recombination"/>
    <property type="evidence" value="ECO:0007669"/>
    <property type="project" value="UniProtKB-KW"/>
</dbReference>
<dbReference type="InterPro" id="IPR050191">
    <property type="entry name" value="ATP-dep_DNA_ligase"/>
</dbReference>
<dbReference type="GO" id="GO:0006281">
    <property type="term" value="P:DNA repair"/>
    <property type="evidence" value="ECO:0007669"/>
    <property type="project" value="UniProtKB-KW"/>
</dbReference>
<keyword evidence="7" id="KW-0067">ATP-binding</keyword>
<dbReference type="SUPFAM" id="SSF50249">
    <property type="entry name" value="Nucleic acid-binding proteins"/>
    <property type="match status" value="1"/>
</dbReference>
<keyword evidence="1 14" id="KW-0436">Ligase</keyword>
<reference evidence="14" key="1">
    <citation type="journal article" date="2020" name="mSystems">
        <title>Genome- and Community-Level Interaction Insights into Carbon Utilization and Element Cycling Functions of Hydrothermarchaeota in Hydrothermal Sediment.</title>
        <authorList>
            <person name="Zhou Z."/>
            <person name="Liu Y."/>
            <person name="Xu W."/>
            <person name="Pan J."/>
            <person name="Luo Z.H."/>
            <person name="Li M."/>
        </authorList>
    </citation>
    <scope>NUCLEOTIDE SEQUENCE [LARGE SCALE GENOMIC DNA]</scope>
    <source>
        <strain evidence="14">SpSt-1084</strain>
    </source>
</reference>
<keyword evidence="6" id="KW-0227">DNA damage</keyword>
<dbReference type="FunFam" id="2.40.50.140:FF:000163">
    <property type="entry name" value="Probable DNA ligase"/>
    <property type="match status" value="1"/>
</dbReference>
<dbReference type="GO" id="GO:0051301">
    <property type="term" value="P:cell division"/>
    <property type="evidence" value="ECO:0007669"/>
    <property type="project" value="UniProtKB-KW"/>
</dbReference>
<dbReference type="GO" id="GO:0046872">
    <property type="term" value="F:metal ion binding"/>
    <property type="evidence" value="ECO:0007669"/>
    <property type="project" value="UniProtKB-KW"/>
</dbReference>
<dbReference type="Gene3D" id="2.40.50.140">
    <property type="entry name" value="Nucleic acid-binding proteins"/>
    <property type="match status" value="1"/>
</dbReference>
<gene>
    <name evidence="14" type="ORF">ENM42_00110</name>
</gene>
<evidence type="ECO:0000256" key="1">
    <source>
        <dbReference type="ARBA" id="ARBA00022598"/>
    </source>
</evidence>
<keyword evidence="8" id="KW-0460">Magnesium</keyword>
<dbReference type="EMBL" id="DRXS01000007">
    <property type="protein sequence ID" value="HHR40212.1"/>
    <property type="molecule type" value="Genomic_DNA"/>
</dbReference>
<proteinExistence type="inferred from homology"/>
<dbReference type="GO" id="GO:0071897">
    <property type="term" value="P:DNA biosynthetic process"/>
    <property type="evidence" value="ECO:0007669"/>
    <property type="project" value="InterPro"/>
</dbReference>
<dbReference type="GO" id="GO:0005524">
    <property type="term" value="F:ATP binding"/>
    <property type="evidence" value="ECO:0007669"/>
    <property type="project" value="UniProtKB-KW"/>
</dbReference>
<evidence type="ECO:0000256" key="6">
    <source>
        <dbReference type="ARBA" id="ARBA00022763"/>
    </source>
</evidence>
<dbReference type="CDD" id="cd07901">
    <property type="entry name" value="Adenylation_DNA_ligase_Arch_LigB"/>
    <property type="match status" value="1"/>
</dbReference>
<evidence type="ECO:0000256" key="3">
    <source>
        <dbReference type="ARBA" id="ARBA00022705"/>
    </source>
</evidence>
<protein>
    <submittedName>
        <fullName evidence="14">ATP-dependent DNA ligase</fullName>
        <ecNumber evidence="14">6.5.1.1</ecNumber>
    </submittedName>
</protein>
<dbReference type="GO" id="GO:0006273">
    <property type="term" value="P:lagging strand elongation"/>
    <property type="evidence" value="ECO:0007669"/>
    <property type="project" value="TreeGrafter"/>
</dbReference>
<dbReference type="InterPro" id="IPR012340">
    <property type="entry name" value="NA-bd_OB-fold"/>
</dbReference>
<dbReference type="SUPFAM" id="SSF56091">
    <property type="entry name" value="DNA ligase/mRNA capping enzyme, catalytic domain"/>
    <property type="match status" value="1"/>
</dbReference>
<dbReference type="AlphaFoldDB" id="A0A7C5U6Q4"/>
<feature type="domain" description="ATP-dependent DNA ligase family profile" evidence="13">
    <location>
        <begin position="145"/>
        <end position="257"/>
    </location>
</feature>
<dbReference type="InterPro" id="IPR000977">
    <property type="entry name" value="DNA_ligase_ATP-dep"/>
</dbReference>
<dbReference type="NCBIfam" id="TIGR00574">
    <property type="entry name" value="dnl1"/>
    <property type="match status" value="1"/>
</dbReference>
<evidence type="ECO:0000256" key="7">
    <source>
        <dbReference type="ARBA" id="ARBA00022840"/>
    </source>
</evidence>
<accession>A0A7C5U6Q4</accession>
<evidence type="ECO:0000256" key="5">
    <source>
        <dbReference type="ARBA" id="ARBA00022741"/>
    </source>
</evidence>
<evidence type="ECO:0000256" key="12">
    <source>
        <dbReference type="RuleBase" id="RU004196"/>
    </source>
</evidence>
<comment type="caution">
    <text evidence="14">The sequence shown here is derived from an EMBL/GenBank/DDBJ whole genome shotgun (WGS) entry which is preliminary data.</text>
</comment>
<dbReference type="Pfam" id="PF01068">
    <property type="entry name" value="DNA_ligase_A_M"/>
    <property type="match status" value="1"/>
</dbReference>
<keyword evidence="3" id="KW-0235">DNA replication</keyword>
<evidence type="ECO:0000256" key="10">
    <source>
        <dbReference type="ARBA" id="ARBA00023204"/>
    </source>
</evidence>
<evidence type="ECO:0000259" key="13">
    <source>
        <dbReference type="PROSITE" id="PS50160"/>
    </source>
</evidence>
<evidence type="ECO:0000256" key="2">
    <source>
        <dbReference type="ARBA" id="ARBA00022618"/>
    </source>
</evidence>
<evidence type="ECO:0000256" key="9">
    <source>
        <dbReference type="ARBA" id="ARBA00023172"/>
    </source>
</evidence>
<keyword evidence="11" id="KW-0131">Cell cycle</keyword>
<keyword evidence="10" id="KW-0234">DNA repair</keyword>
<dbReference type="CDD" id="cd07972">
    <property type="entry name" value="OBF_DNA_ligase_Arch_LigB"/>
    <property type="match status" value="1"/>
</dbReference>
<dbReference type="InterPro" id="IPR012309">
    <property type="entry name" value="DNA_ligase_ATP-dep_C"/>
</dbReference>
<evidence type="ECO:0000256" key="11">
    <source>
        <dbReference type="ARBA" id="ARBA00023306"/>
    </source>
</evidence>
<name>A0A7C5U6Q4_CALS0</name>
<keyword evidence="5" id="KW-0547">Nucleotide-binding</keyword>
<dbReference type="PROSITE" id="PS50160">
    <property type="entry name" value="DNA_LIGASE_A3"/>
    <property type="match status" value="1"/>
</dbReference>
<dbReference type="GO" id="GO:0003910">
    <property type="term" value="F:DNA ligase (ATP) activity"/>
    <property type="evidence" value="ECO:0007669"/>
    <property type="project" value="UniProtKB-EC"/>
</dbReference>